<evidence type="ECO:0000313" key="9">
    <source>
        <dbReference type="Proteomes" id="UP000216438"/>
    </source>
</evidence>
<feature type="transmembrane region" description="Helical" evidence="7">
    <location>
        <begin position="20"/>
        <end position="41"/>
    </location>
</feature>
<evidence type="ECO:0000256" key="2">
    <source>
        <dbReference type="ARBA" id="ARBA00005633"/>
    </source>
</evidence>
<dbReference type="Proteomes" id="UP000216438">
    <property type="component" value="Chromosome"/>
</dbReference>
<dbReference type="InterPro" id="IPR009627">
    <property type="entry name" value="UPF0259"/>
</dbReference>
<dbReference type="GO" id="GO:0005886">
    <property type="term" value="C:plasma membrane"/>
    <property type="evidence" value="ECO:0007669"/>
    <property type="project" value="UniProtKB-SubCell"/>
</dbReference>
<reference evidence="8 9" key="2">
    <citation type="submission" date="2017-09" db="EMBL/GenBank/DDBJ databases">
        <title>The genome of whitefly Bemisia tabaci, a global crop pest, provides novel insights into virus transmission, host adaptation and insecticide resistance.</title>
        <authorList>
            <person name="Kaur N."/>
            <person name="Kliot A."/>
            <person name="Pinheiro P.V."/>
            <person name="Luan J."/>
            <person name="Zheng Y."/>
            <person name="Liu W."/>
            <person name="Sun H."/>
            <person name="Yang X."/>
            <person name="Xu Y."/>
            <person name="Luo Y."/>
            <person name="Kruse A."/>
            <person name="Fisher T.W."/>
            <person name="Nelson D.R."/>
            <person name="Elimelech M."/>
            <person name="MacCoss M."/>
            <person name="Johnson R."/>
            <person name="Cohen E."/>
            <person name="Hunter W.B."/>
            <person name="Brown J.K."/>
            <person name="Jander G."/>
            <person name="Cilia M."/>
            <person name="Douglas A.E."/>
            <person name="Ghanim M."/>
            <person name="Simmons A.M."/>
            <person name="Wintermantel W.M."/>
            <person name="Ling K.-S."/>
            <person name="Fei Z."/>
        </authorList>
    </citation>
    <scope>NUCLEOTIDE SEQUENCE [LARGE SCALE GENOMIC DNA]</scope>
    <source>
        <strain evidence="8 9">MEAM1</strain>
    </source>
</reference>
<proteinExistence type="inferred from homology"/>
<evidence type="ECO:0000256" key="3">
    <source>
        <dbReference type="ARBA" id="ARBA00022475"/>
    </source>
</evidence>
<evidence type="ECO:0000256" key="4">
    <source>
        <dbReference type="ARBA" id="ARBA00022692"/>
    </source>
</evidence>
<feature type="transmembrane region" description="Helical" evidence="7">
    <location>
        <begin position="189"/>
        <end position="210"/>
    </location>
</feature>
<comment type="subcellular location">
    <subcellularLocation>
        <location evidence="1">Cell inner membrane</location>
        <topology evidence="1">Multi-pass membrane protein</topology>
    </subcellularLocation>
    <subcellularLocation>
        <location evidence="7">Cell membrane</location>
        <topology evidence="7">Multi-pass membrane protein</topology>
    </subcellularLocation>
</comment>
<name>A0A249DWA7_9ENTR</name>
<evidence type="ECO:0000256" key="5">
    <source>
        <dbReference type="ARBA" id="ARBA00022989"/>
    </source>
</evidence>
<gene>
    <name evidence="8" type="ORF">BA171_01190</name>
</gene>
<dbReference type="HAMAP" id="MF_01067">
    <property type="entry name" value="UPF0259"/>
    <property type="match status" value="1"/>
</dbReference>
<evidence type="ECO:0000313" key="8">
    <source>
        <dbReference type="EMBL" id="ASX25804.1"/>
    </source>
</evidence>
<sequence>MSITANRLYRDSFNFLRNELFTIVLLTLFAALTTVMINHLFLPTQEQLNILETTKNQIEAQNIGIKQMISQMSPEQQMAILKISACATFSMLLGHVLLIGGMLSIMIEISNNRPVRFLKTLSTFLPVLPKLFLLVFICTLLIQLGLTAFIIPGIIIALSVSFSPIIFINEKVGIFSAISRSSKMAFAHARLIIPAMLLWWSAKLLLLLLLSVNHLNISSHNMMILIFNALNYFLLAFLLVYLFRLYMLLRA</sequence>
<organism evidence="8 9">
    <name type="scientific">Candidatus Hamiltonella defensa</name>
    <name type="common">Bemisia tabaci</name>
    <dbReference type="NCBI Taxonomy" id="672795"/>
    <lineage>
        <taxon>Bacteria</taxon>
        <taxon>Pseudomonadati</taxon>
        <taxon>Pseudomonadota</taxon>
        <taxon>Gammaproteobacteria</taxon>
        <taxon>Enterobacterales</taxon>
        <taxon>Enterobacteriaceae</taxon>
        <taxon>aphid secondary symbionts</taxon>
        <taxon>Candidatus Williamhamiltonella</taxon>
    </lineage>
</organism>
<dbReference type="AlphaFoldDB" id="A0A249DWA7"/>
<dbReference type="EMBL" id="CP016303">
    <property type="protein sequence ID" value="ASX25804.1"/>
    <property type="molecule type" value="Genomic_DNA"/>
</dbReference>
<feature type="transmembrane region" description="Helical" evidence="7">
    <location>
        <begin position="148"/>
        <end position="168"/>
    </location>
</feature>
<protein>
    <recommendedName>
        <fullName evidence="7">UPF0259 membrane protein BA171_01190</fullName>
    </recommendedName>
</protein>
<dbReference type="OrthoDB" id="6454524at2"/>
<reference evidence="9" key="1">
    <citation type="submission" date="2016-06" db="EMBL/GenBank/DDBJ databases">
        <authorList>
            <person name="Chen W."/>
            <person name="Hasegawa D.K."/>
        </authorList>
    </citation>
    <scope>NUCLEOTIDE SEQUENCE [LARGE SCALE GENOMIC DNA]</scope>
    <source>
        <strain evidence="9">MEAM1</strain>
    </source>
</reference>
<dbReference type="NCBIfam" id="NF002774">
    <property type="entry name" value="PRK02868.1"/>
    <property type="match status" value="1"/>
</dbReference>
<keyword evidence="5 7" id="KW-1133">Transmembrane helix</keyword>
<comment type="similarity">
    <text evidence="2 7">Belongs to the UPF0259 family.</text>
</comment>
<evidence type="ECO:0000256" key="1">
    <source>
        <dbReference type="ARBA" id="ARBA00004429"/>
    </source>
</evidence>
<evidence type="ECO:0000256" key="6">
    <source>
        <dbReference type="ARBA" id="ARBA00023136"/>
    </source>
</evidence>
<feature type="transmembrane region" description="Helical" evidence="7">
    <location>
        <begin position="79"/>
        <end position="105"/>
    </location>
</feature>
<keyword evidence="6 7" id="KW-0472">Membrane</keyword>
<keyword evidence="4 7" id="KW-0812">Transmembrane</keyword>
<evidence type="ECO:0000256" key="7">
    <source>
        <dbReference type="HAMAP-Rule" id="MF_01067"/>
    </source>
</evidence>
<keyword evidence="3 7" id="KW-1003">Cell membrane</keyword>
<dbReference type="RefSeq" id="WP_016857042.1">
    <property type="nucleotide sequence ID" value="NZ_CP016303.1"/>
</dbReference>
<dbReference type="Pfam" id="PF06790">
    <property type="entry name" value="UPF0259"/>
    <property type="match status" value="1"/>
</dbReference>
<feature type="transmembrane region" description="Helical" evidence="7">
    <location>
        <begin position="117"/>
        <end position="142"/>
    </location>
</feature>
<feature type="transmembrane region" description="Helical" evidence="7">
    <location>
        <begin position="222"/>
        <end position="243"/>
    </location>
</feature>
<accession>A0A249DWA7</accession>